<feature type="domain" description="Myb-like" evidence="5">
    <location>
        <begin position="682"/>
        <end position="724"/>
    </location>
</feature>
<dbReference type="Gene3D" id="1.10.10.60">
    <property type="entry name" value="Homeodomain-like"/>
    <property type="match status" value="1"/>
</dbReference>
<evidence type="ECO:0000256" key="3">
    <source>
        <dbReference type="SAM" id="Coils"/>
    </source>
</evidence>
<feature type="compositionally biased region" description="Basic and acidic residues" evidence="4">
    <location>
        <begin position="1523"/>
        <end position="1532"/>
    </location>
</feature>
<feature type="compositionally biased region" description="Polar residues" evidence="4">
    <location>
        <begin position="1778"/>
        <end position="1789"/>
    </location>
</feature>
<dbReference type="Proteomes" id="UP001177023">
    <property type="component" value="Unassembled WGS sequence"/>
</dbReference>
<feature type="region of interest" description="Disordered" evidence="4">
    <location>
        <begin position="1523"/>
        <end position="1550"/>
    </location>
</feature>
<dbReference type="GO" id="GO:0006357">
    <property type="term" value="P:regulation of transcription by RNA polymerase II"/>
    <property type="evidence" value="ECO:0007669"/>
    <property type="project" value="TreeGrafter"/>
</dbReference>
<evidence type="ECO:0000313" key="8">
    <source>
        <dbReference type="Proteomes" id="UP001177023"/>
    </source>
</evidence>
<feature type="coiled-coil region" evidence="3">
    <location>
        <begin position="1231"/>
        <end position="1319"/>
    </location>
</feature>
<gene>
    <name evidence="7" type="ORF">MSPICULIGERA_LOCUS16934</name>
</gene>
<comment type="subcellular location">
    <subcellularLocation>
        <location evidence="1">Nucleus</location>
    </subcellularLocation>
</comment>
<dbReference type="SMART" id="SM00717">
    <property type="entry name" value="SANT"/>
    <property type="match status" value="2"/>
</dbReference>
<feature type="compositionally biased region" description="Pro residues" evidence="4">
    <location>
        <begin position="1853"/>
        <end position="1862"/>
    </location>
</feature>
<dbReference type="PROSITE" id="PS50090">
    <property type="entry name" value="MYB_LIKE"/>
    <property type="match status" value="1"/>
</dbReference>
<dbReference type="InterPro" id="IPR009057">
    <property type="entry name" value="Homeodomain-like_sf"/>
</dbReference>
<sequence>MFPQSGFPFSTTDQEALRNLAANQNTQYQQAFLAAQLQQNPALLAAAQHQLQQQYLLQQLLAQQVQQQQQQQNPTSTGAVPQVSLPNNPLHNAAVLEVQNRILQQQNQNALLSTASILPGTSHIAASLQDVPRRPSLMSNLDSRPSMHNDPLSVDTMGNPERIDEEEEDEDEEGFSPYASADDGPDDEELKLLELEKKMLTSNLATLTKRRVELLKETQKEKEKVGGSGEGSSGDQPEEEVHVSVNFLPGFANEGLKLYRQLSKLAPERPMPIMDETQKLGLDLERKARIYAEPSDIPEVEKMTRDYEVFKPKLVDILRTRKMENKKMVQERRRVMSKTYREWSKACYDFESQPENVALYQKRRDTFETTFPELKAMKKEIDIRKERSQYFRTGINPEDAETMKIRESAVTVPEFSVFDPTDTAFFFNDNNLVLDAQGQARKNTEDFVSSWSVEEKKLFTEKIQEYGKNFSAIACFLRRHPTKHCVRWYYLSKKNINYKSAHRKNKKKASKVYKAPVMPSHADLLLVALPHAEKAAAGLSAAIESKCCMCNMKINVVNSVPQKRVVATRNLIEALGELTHGSDIKVCQRCQSEVKTNRNSTRCLTSACEVTKRKSIRLLPPKWKTAGDRIKKFIAHHFGFPREMTKCCQQCCKRITQKLDAALNNEIDGEIATWEFETAHDWPKAELNALDRVVKEKGQIWEAVSQVFSGRSAAECKTQWEKRNGVMGANLQPVGEKEEFEDGDEEARMDLDALGEAEDVLDEQKDEMQVKEEAGDENMDDNVSVELEPHAAPYQATPTSPDAEENPEAETAKEENGETSSPRNVETAEYEPEASTSMLPIVPNFVPIVPKLEPLDEGEQQGMQLQDTPPALAPLPVSMDPSAHPHSPAPSASLTGGDQARPDSKASSDDIMIVEEVSRSAFRQIGGDDSSGPSGLKGSITQGTPILRPPSEQLAGSSNQATPNQITADQQYQHLMKNEMLRQQLAFFQQAAGNSNLTQEQQLQQMQQFQNQIRMMPIEQQNQLLQQLHQNSQIQQQQQLMAQQLQASMFQQQVQQQQHMQQQQNVQQQQQRANPQIQAAQAQHQAAHSPGQTQPQPALDEAKLNELLNMSQAQLESCYNEVLNGCQQLNQQVQSLDQALRIQQNQLLYAQGQQKDHVHNAVLAIEHQLAEKRRQCQLEGDRLDQIRQLVQNLNQPPQIRAAALQALVSDQGKRSELAQYGENSLKQMKENVKLTQILDQAQRESDDAQRNIQQWQRSLAEIDEQLKNLKAEAFKAQSARDAYEKLKCQPEVDAHARKLEELQNRLRDVTALRQSNESKVNQAFQVLQVRQQQIHLLQTELQDATNSHGKVERLCNRVYDLVFVPMTHPTHEAARASAPAYRSQAVTPSMFSSASQMPGTSNQPLQQMQARAQPRPLSQTSQPGPSGSALVGNTEGREGEELRQAEADVLNAQHQLNVAREEANAYQAQVQEVFRIFESAVPAMDDVMRQTQRRNLAIIQQELSQKRQMVDNFQNLLNQAESKRNQLKERSTRAATSSQAAREAEEREKQAIAHYASIRSKGAVKDYTATQTSGPAPNQPQQAQNQVTGASGHNLLPHMASVRNNAKRGNSPVIGINKPVTAGGSLTYGRSAIAGSSDDGRLLDRVVHEEVSGNSAATGDGRMMRKSGLTTCVLPQVDSHKQLPAQVHRRTASPASTAFGQVAQNQQHQQQASQPAQNSGPPLGSSALMGQRGPFAPKATYSNTAPPPRTLETSQNNNALNIQTHHDSRMRHGHDSARNQGTSPGSAFSTPRGRNHGASVTRYEPLSPEPPGTQPIHRPPPTPSTGPQRETFSMLDFYDDDPLNPPRLDQNLPPGPLSPPPSFLRNNTVFNPAALPPPTYEPLSDEDN</sequence>
<evidence type="ECO:0008006" key="9">
    <source>
        <dbReference type="Google" id="ProtNLM"/>
    </source>
</evidence>
<feature type="compositionally biased region" description="Low complexity" evidence="4">
    <location>
        <begin position="1065"/>
        <end position="1088"/>
    </location>
</feature>
<feature type="compositionally biased region" description="Acidic residues" evidence="4">
    <location>
        <begin position="163"/>
        <end position="174"/>
    </location>
</feature>
<dbReference type="EMBL" id="CATQJA010002654">
    <property type="protein sequence ID" value="CAJ0578692.1"/>
    <property type="molecule type" value="Genomic_DNA"/>
</dbReference>
<dbReference type="SUPFAM" id="SSF57997">
    <property type="entry name" value="Tropomyosin"/>
    <property type="match status" value="1"/>
</dbReference>
<evidence type="ECO:0000256" key="4">
    <source>
        <dbReference type="SAM" id="MobiDB-lite"/>
    </source>
</evidence>
<feature type="region of interest" description="Disordered" evidence="4">
    <location>
        <begin position="1387"/>
        <end position="1441"/>
    </location>
</feature>
<feature type="non-terminal residue" evidence="7">
    <location>
        <position position="1888"/>
    </location>
</feature>
<evidence type="ECO:0000256" key="2">
    <source>
        <dbReference type="ARBA" id="ARBA00010097"/>
    </source>
</evidence>
<feature type="compositionally biased region" description="Basic and acidic residues" evidence="4">
    <location>
        <begin position="762"/>
        <end position="773"/>
    </location>
</feature>
<dbReference type="PROSITE" id="PS51293">
    <property type="entry name" value="SANT"/>
    <property type="match status" value="1"/>
</dbReference>
<evidence type="ECO:0000259" key="5">
    <source>
        <dbReference type="PROSITE" id="PS50090"/>
    </source>
</evidence>
<feature type="domain" description="SANT" evidence="6">
    <location>
        <begin position="446"/>
        <end position="497"/>
    </location>
</feature>
<feature type="region of interest" description="Disordered" evidence="4">
    <location>
        <begin position="1701"/>
        <end position="1888"/>
    </location>
</feature>
<proteinExistence type="inferred from homology"/>
<feature type="coiled-coil region" evidence="3">
    <location>
        <begin position="1442"/>
        <end position="1469"/>
    </location>
</feature>
<accession>A0AA36D0C5</accession>
<feature type="compositionally biased region" description="Low complexity" evidence="4">
    <location>
        <begin position="1701"/>
        <end position="1717"/>
    </location>
</feature>
<dbReference type="CDD" id="cd00167">
    <property type="entry name" value="SANT"/>
    <property type="match status" value="1"/>
</dbReference>
<reference evidence="7" key="1">
    <citation type="submission" date="2023-06" db="EMBL/GenBank/DDBJ databases">
        <authorList>
            <person name="Delattre M."/>
        </authorList>
    </citation>
    <scope>NUCLEOTIDE SEQUENCE</scope>
    <source>
        <strain evidence="7">AF72</strain>
    </source>
</reference>
<feature type="region of interest" description="Disordered" evidence="4">
    <location>
        <begin position="923"/>
        <end position="961"/>
    </location>
</feature>
<feature type="compositionally biased region" description="Low complexity" evidence="4">
    <location>
        <begin position="881"/>
        <end position="893"/>
    </location>
</feature>
<evidence type="ECO:0000256" key="1">
    <source>
        <dbReference type="ARBA" id="ARBA00004123"/>
    </source>
</evidence>
<feature type="compositionally biased region" description="Polar residues" evidence="4">
    <location>
        <begin position="1751"/>
        <end position="1763"/>
    </location>
</feature>
<dbReference type="InterPro" id="IPR017884">
    <property type="entry name" value="SANT_dom"/>
</dbReference>
<feature type="region of interest" description="Disordered" evidence="4">
    <location>
        <begin position="793"/>
        <end position="911"/>
    </location>
</feature>
<dbReference type="GO" id="GO:0005654">
    <property type="term" value="C:nucleoplasm"/>
    <property type="evidence" value="ECO:0007669"/>
    <property type="project" value="UniProtKB-ARBA"/>
</dbReference>
<dbReference type="SUPFAM" id="SSF46689">
    <property type="entry name" value="Homeodomain-like"/>
    <property type="match status" value="1"/>
</dbReference>
<dbReference type="PANTHER" id="PTHR13992">
    <property type="entry name" value="NUCLEAR RECEPTOR CO-REPRESSOR RELATED NCOR"/>
    <property type="match status" value="1"/>
</dbReference>
<feature type="compositionally biased region" description="Polar residues" evidence="4">
    <location>
        <begin position="1387"/>
        <end position="1425"/>
    </location>
</feature>
<keyword evidence="3" id="KW-0175">Coiled coil</keyword>
<dbReference type="GO" id="GO:0032991">
    <property type="term" value="C:protein-containing complex"/>
    <property type="evidence" value="ECO:0007669"/>
    <property type="project" value="UniProtKB-ARBA"/>
</dbReference>
<evidence type="ECO:0000313" key="7">
    <source>
        <dbReference type="EMBL" id="CAJ0578692.1"/>
    </source>
</evidence>
<comment type="similarity">
    <text evidence="2">Belongs to the N-CoR nuclear receptor corepressors family.</text>
</comment>
<dbReference type="InterPro" id="IPR051571">
    <property type="entry name" value="N-CoR_corepressor"/>
</dbReference>
<keyword evidence="8" id="KW-1185">Reference proteome</keyword>
<feature type="compositionally biased region" description="Pro residues" evidence="4">
    <location>
        <begin position="1807"/>
        <end position="1824"/>
    </location>
</feature>
<feature type="region of interest" description="Disordered" evidence="4">
    <location>
        <begin position="128"/>
        <end position="186"/>
    </location>
</feature>
<comment type="caution">
    <text evidence="7">The sequence shown here is derived from an EMBL/GenBank/DDBJ whole genome shotgun (WGS) entry which is preliminary data.</text>
</comment>
<dbReference type="GO" id="GO:0000785">
    <property type="term" value="C:chromatin"/>
    <property type="evidence" value="ECO:0007669"/>
    <property type="project" value="TreeGrafter"/>
</dbReference>
<dbReference type="PANTHER" id="PTHR13992:SF39">
    <property type="entry name" value="SMRTER, ISOFORM G"/>
    <property type="match status" value="1"/>
</dbReference>
<organism evidence="7 8">
    <name type="scientific">Mesorhabditis spiculigera</name>
    <dbReference type="NCBI Taxonomy" id="96644"/>
    <lineage>
        <taxon>Eukaryota</taxon>
        <taxon>Metazoa</taxon>
        <taxon>Ecdysozoa</taxon>
        <taxon>Nematoda</taxon>
        <taxon>Chromadorea</taxon>
        <taxon>Rhabditida</taxon>
        <taxon>Rhabditina</taxon>
        <taxon>Rhabditomorpha</taxon>
        <taxon>Rhabditoidea</taxon>
        <taxon>Rhabditidae</taxon>
        <taxon>Mesorhabditinae</taxon>
        <taxon>Mesorhabditis</taxon>
    </lineage>
</organism>
<feature type="region of interest" description="Disordered" evidence="4">
    <location>
        <begin position="218"/>
        <end position="240"/>
    </location>
</feature>
<dbReference type="InterPro" id="IPR001005">
    <property type="entry name" value="SANT/Myb"/>
</dbReference>
<feature type="region of interest" description="Disordered" evidence="4">
    <location>
        <begin position="1065"/>
        <end position="1097"/>
    </location>
</feature>
<protein>
    <recommendedName>
        <fullName evidence="9">Nuclear receptor corepressor 1</fullName>
    </recommendedName>
</protein>
<feature type="region of interest" description="Disordered" evidence="4">
    <location>
        <begin position="759"/>
        <end position="780"/>
    </location>
</feature>
<name>A0AA36D0C5_9BILA</name>
<evidence type="ECO:0000259" key="6">
    <source>
        <dbReference type="PROSITE" id="PS51293"/>
    </source>
</evidence>